<accession>A0ABP8W3N4</accession>
<dbReference type="EMBL" id="BAABIM010000001">
    <property type="protein sequence ID" value="GAA4678068.1"/>
    <property type="molecule type" value="Genomic_DNA"/>
</dbReference>
<reference evidence="2" key="1">
    <citation type="journal article" date="2019" name="Int. J. Syst. Evol. Microbiol.">
        <title>The Global Catalogue of Microorganisms (GCM) 10K type strain sequencing project: providing services to taxonomists for standard genome sequencing and annotation.</title>
        <authorList>
            <consortium name="The Broad Institute Genomics Platform"/>
            <consortium name="The Broad Institute Genome Sequencing Center for Infectious Disease"/>
            <person name="Wu L."/>
            <person name="Ma J."/>
        </authorList>
    </citation>
    <scope>NUCLEOTIDE SEQUENCE [LARGE SCALE GENOMIC DNA]</scope>
    <source>
        <strain evidence="2">JCM 18127</strain>
    </source>
</reference>
<dbReference type="Proteomes" id="UP001500621">
    <property type="component" value="Unassembled WGS sequence"/>
</dbReference>
<comment type="caution">
    <text evidence="1">The sequence shown here is derived from an EMBL/GenBank/DDBJ whole genome shotgun (WGS) entry which is preliminary data.</text>
</comment>
<organism evidence="1 2">
    <name type="scientific">Nocardioides nanhaiensis</name>
    <dbReference type="NCBI Taxonomy" id="1476871"/>
    <lineage>
        <taxon>Bacteria</taxon>
        <taxon>Bacillati</taxon>
        <taxon>Actinomycetota</taxon>
        <taxon>Actinomycetes</taxon>
        <taxon>Propionibacteriales</taxon>
        <taxon>Nocardioidaceae</taxon>
        <taxon>Nocardioides</taxon>
    </lineage>
</organism>
<dbReference type="PANTHER" id="PTHR36439:SF1">
    <property type="entry name" value="DUF1697 DOMAIN-CONTAINING PROTEIN"/>
    <property type="match status" value="1"/>
</dbReference>
<evidence type="ECO:0008006" key="3">
    <source>
        <dbReference type="Google" id="ProtNLM"/>
    </source>
</evidence>
<protein>
    <recommendedName>
        <fullName evidence="3">DUF1697 domain-containing protein</fullName>
    </recommendedName>
</protein>
<evidence type="ECO:0000313" key="1">
    <source>
        <dbReference type="EMBL" id="GAA4678068.1"/>
    </source>
</evidence>
<dbReference type="SUPFAM" id="SSF160379">
    <property type="entry name" value="SP0830-like"/>
    <property type="match status" value="1"/>
</dbReference>
<keyword evidence="2" id="KW-1185">Reference proteome</keyword>
<dbReference type="InterPro" id="IPR012545">
    <property type="entry name" value="DUF1697"/>
</dbReference>
<name>A0ABP8W3N4_9ACTN</name>
<gene>
    <name evidence="1" type="ORF">GCM10023226_14150</name>
</gene>
<dbReference type="PANTHER" id="PTHR36439">
    <property type="entry name" value="BLL4334 PROTEIN"/>
    <property type="match status" value="1"/>
</dbReference>
<dbReference type="Pfam" id="PF08002">
    <property type="entry name" value="DUF1697"/>
    <property type="match status" value="1"/>
</dbReference>
<dbReference type="Gene3D" id="3.30.70.1280">
    <property type="entry name" value="SP0830-like domains"/>
    <property type="match status" value="1"/>
</dbReference>
<evidence type="ECO:0000313" key="2">
    <source>
        <dbReference type="Proteomes" id="UP001500621"/>
    </source>
</evidence>
<dbReference type="RefSeq" id="WP_345264060.1">
    <property type="nucleotide sequence ID" value="NZ_BAABIM010000001.1"/>
</dbReference>
<proteinExistence type="predicted"/>
<sequence length="184" mass="19774">MSTWVAFLRAINLGRTRKFAKDDIAAATEAAGFTGVATHINTGNVRLETRMRSRARIEESLERAYRDRAGFEVPTICLTDAELRRVVEDAASLADRLPEGGTHYVSLLKAEPDAATVAAVQELADAAGEGAGAAVVLPPSRAVHLLVGDPYHAARLTNAEVERTLGVATNRNLRVLAALVEKWC</sequence>